<reference evidence="8 9" key="1">
    <citation type="journal article" date="2018" name="IMA Fungus">
        <title>IMA Genome-F 10: Nine draft genome sequences of Claviceps purpurea s.lat., including C. arundinis, C. humidiphila, and C. cf. spartinae, pseudomolecules for the pitch canker pathogen Fusarium circinatum, draft genome of Davidsoniella eucalypti, Grosmannia galeiformis, Quambalaria eucalypti, and Teratosphaeria destructans.</title>
        <authorList>
            <person name="Wingfield B.D."/>
            <person name="Liu M."/>
            <person name="Nguyen H.D."/>
            <person name="Lane F.A."/>
            <person name="Morgan S.W."/>
            <person name="De Vos L."/>
            <person name="Wilken P.M."/>
            <person name="Duong T.A."/>
            <person name="Aylward J."/>
            <person name="Coetzee M.P."/>
            <person name="Dadej K."/>
            <person name="De Beer Z.W."/>
            <person name="Findlay W."/>
            <person name="Havenga M."/>
            <person name="Kolarik M."/>
            <person name="Menzies J.G."/>
            <person name="Naidoo K."/>
            <person name="Pochopski O."/>
            <person name="Shoukouhi P."/>
            <person name="Santana Q.C."/>
            <person name="Seifert K.A."/>
            <person name="Soal N."/>
            <person name="Steenkamp E.T."/>
            <person name="Tatham C.T."/>
            <person name="van der Nest M.A."/>
            <person name="Wingfield M.J."/>
        </authorList>
    </citation>
    <scope>NUCLEOTIDE SEQUENCE [LARGE SCALE GENOMIC DNA]</scope>
    <source>
        <strain evidence="8">CMW44962</strain>
    </source>
</reference>
<dbReference type="HAMAP" id="MF_00168">
    <property type="entry name" value="Q_tRNA_Tgt"/>
    <property type="match status" value="1"/>
</dbReference>
<feature type="active site" description="Proton acceptor" evidence="6">
    <location>
        <position position="106"/>
    </location>
</feature>
<name>A0A9W7VYD3_9PEZI</name>
<keyword evidence="4 6" id="KW-0479">Metal-binding</keyword>
<dbReference type="NCBIfam" id="TIGR00430">
    <property type="entry name" value="Q_tRNA_tgt"/>
    <property type="match status" value="1"/>
</dbReference>
<comment type="catalytic activity">
    <reaction evidence="6">
        <text>guanosine(34) in tRNA + queuine = queuosine(34) in tRNA + guanine</text>
        <dbReference type="Rhea" id="RHEA:16633"/>
        <dbReference type="Rhea" id="RHEA-COMP:10341"/>
        <dbReference type="Rhea" id="RHEA-COMP:18571"/>
        <dbReference type="ChEBI" id="CHEBI:16235"/>
        <dbReference type="ChEBI" id="CHEBI:17433"/>
        <dbReference type="ChEBI" id="CHEBI:74269"/>
        <dbReference type="ChEBI" id="CHEBI:194431"/>
        <dbReference type="EC" id="2.4.2.64"/>
    </reaction>
</comment>
<evidence type="ECO:0000256" key="4">
    <source>
        <dbReference type="ARBA" id="ARBA00022723"/>
    </source>
</evidence>
<gene>
    <name evidence="8" type="ORF">Tdes44962_MAKER05811</name>
</gene>
<evidence type="ECO:0000256" key="2">
    <source>
        <dbReference type="ARBA" id="ARBA00022679"/>
    </source>
</evidence>
<feature type="region of interest" description="RNA binding; important for wobble base 34 recognition" evidence="6">
    <location>
        <begin position="286"/>
        <end position="290"/>
    </location>
</feature>
<keyword evidence="5 6" id="KW-0862">Zinc</keyword>
<evidence type="ECO:0000259" key="7">
    <source>
        <dbReference type="Pfam" id="PF01702"/>
    </source>
</evidence>
<comment type="cofactor">
    <cofactor evidence="6">
        <name>Zn(2+)</name>
        <dbReference type="ChEBI" id="CHEBI:29105"/>
    </cofactor>
</comment>
<feature type="region of interest" description="RNA binding" evidence="6">
    <location>
        <begin position="262"/>
        <end position="268"/>
    </location>
</feature>
<dbReference type="GO" id="GO:0046872">
    <property type="term" value="F:metal ion binding"/>
    <property type="evidence" value="ECO:0007669"/>
    <property type="project" value="UniProtKB-KW"/>
</dbReference>
<dbReference type="GO" id="GO:0005829">
    <property type="term" value="C:cytosol"/>
    <property type="evidence" value="ECO:0007669"/>
    <property type="project" value="TreeGrafter"/>
</dbReference>
<dbReference type="AlphaFoldDB" id="A0A9W7VYD3"/>
<dbReference type="OrthoDB" id="10249838at2759"/>
<reference evidence="8 9" key="2">
    <citation type="journal article" date="2021" name="Curr. Genet.">
        <title>Genetic response to nitrogen starvation in the aggressive Eucalyptus foliar pathogen Teratosphaeria destructans.</title>
        <authorList>
            <person name="Havenga M."/>
            <person name="Wingfield B.D."/>
            <person name="Wingfield M.J."/>
            <person name="Dreyer L.L."/>
            <person name="Roets F."/>
            <person name="Aylward J."/>
        </authorList>
    </citation>
    <scope>NUCLEOTIDE SEQUENCE [LARGE SCALE GENOMIC DNA]</scope>
    <source>
        <strain evidence="8">CMW44962</strain>
    </source>
</reference>
<evidence type="ECO:0000313" key="9">
    <source>
        <dbReference type="Proteomes" id="UP001138500"/>
    </source>
</evidence>
<dbReference type="InterPro" id="IPR002616">
    <property type="entry name" value="tRNA_ribo_trans-like"/>
</dbReference>
<feature type="binding site" evidence="6">
    <location>
        <position position="231"/>
    </location>
    <ligand>
        <name>substrate</name>
    </ligand>
</feature>
<dbReference type="EMBL" id="RIBY02002467">
    <property type="protein sequence ID" value="KAH9812170.1"/>
    <property type="molecule type" value="Genomic_DNA"/>
</dbReference>
<dbReference type="NCBIfam" id="TIGR00449">
    <property type="entry name" value="tgt_general"/>
    <property type="match status" value="1"/>
</dbReference>
<protein>
    <recommendedName>
        <fullName evidence="6">Queuine tRNA-ribosyltransferase catalytic subunit 1</fullName>
        <ecNumber evidence="6">2.4.2.64</ecNumber>
    </recommendedName>
    <alternativeName>
        <fullName evidence="6">Guanine insertion enzyme</fullName>
    </alternativeName>
    <alternativeName>
        <fullName evidence="6">tRNA-guanine transglycosylase</fullName>
    </alternativeName>
</protein>
<evidence type="ECO:0000256" key="5">
    <source>
        <dbReference type="ARBA" id="ARBA00022833"/>
    </source>
</evidence>
<evidence type="ECO:0000256" key="1">
    <source>
        <dbReference type="ARBA" id="ARBA00022676"/>
    </source>
</evidence>
<feature type="binding site" evidence="6">
    <location>
        <position position="319"/>
    </location>
    <ligand>
        <name>Zn(2+)</name>
        <dbReference type="ChEBI" id="CHEBI:29105"/>
    </ligand>
</feature>
<feature type="binding site" evidence="6">
    <location>
        <position position="362"/>
    </location>
    <ligand>
        <name>Zn(2+)</name>
        <dbReference type="ChEBI" id="CHEBI:29105"/>
    </ligand>
</feature>
<organism evidence="8 9">
    <name type="scientific">Teratosphaeria destructans</name>
    <dbReference type="NCBI Taxonomy" id="418781"/>
    <lineage>
        <taxon>Eukaryota</taxon>
        <taxon>Fungi</taxon>
        <taxon>Dikarya</taxon>
        <taxon>Ascomycota</taxon>
        <taxon>Pezizomycotina</taxon>
        <taxon>Dothideomycetes</taxon>
        <taxon>Dothideomycetidae</taxon>
        <taxon>Mycosphaerellales</taxon>
        <taxon>Teratosphaeriaceae</taxon>
        <taxon>Teratosphaeria</taxon>
    </lineage>
</organism>
<feature type="binding site" evidence="6">
    <location>
        <begin position="106"/>
        <end position="110"/>
    </location>
    <ligand>
        <name>substrate</name>
    </ligand>
</feature>
<feature type="binding site" evidence="6">
    <location>
        <position position="160"/>
    </location>
    <ligand>
        <name>substrate</name>
    </ligand>
</feature>
<comment type="function">
    <text evidence="6">Catalytic subunit of the queuine tRNA-ribosyltransferase (TGT) that catalyzes the base-exchange of a guanine (G) residue with queuine (Q) at position 34 (anticodon wobble position) in tRNAs with GU(N) anticodons (tRNA-Asp, -Asn, -His and -Tyr), resulting in the hypermodified nucleoside queuosine (7-(((4,5-cis-dihydroxy-2-cyclopenten-1-yl)amino)methyl)-7-deazaguanosine). Catalysis occurs through a double-displacement mechanism. The nucleophile active site attacks the C1' of nucleotide 34 to detach the guanine base from the RNA, forming a covalent enzyme-RNA intermediate. The proton acceptor active site deprotonates the incoming queuine, allowing a nucleophilic attack on the C1' of the ribose to form the product.</text>
</comment>
<feature type="active site" description="Nucleophile" evidence="6">
    <location>
        <position position="281"/>
    </location>
</feature>
<keyword evidence="2 6" id="KW-0808">Transferase</keyword>
<dbReference type="PANTHER" id="PTHR43530">
    <property type="entry name" value="QUEUINE TRNA-RIBOSYLTRANSFERASE CATALYTIC SUBUNIT 1"/>
    <property type="match status" value="1"/>
</dbReference>
<accession>A0A9W7VYD3</accession>
<evidence type="ECO:0000313" key="8">
    <source>
        <dbReference type="EMBL" id="KAH9812170.1"/>
    </source>
</evidence>
<feature type="binding site" evidence="6">
    <location>
        <position position="324"/>
    </location>
    <ligand>
        <name>Zn(2+)</name>
        <dbReference type="ChEBI" id="CHEBI:29105"/>
    </ligand>
</feature>
<feature type="domain" description="tRNA-guanine(15) transglycosylase-like" evidence="7">
    <location>
        <begin position="27"/>
        <end position="394"/>
    </location>
</feature>
<dbReference type="GO" id="GO:0008479">
    <property type="term" value="F:tRNA-guanosine(34) queuine transglycosylase activity"/>
    <property type="evidence" value="ECO:0007669"/>
    <property type="project" value="UniProtKB-UniRule"/>
</dbReference>
<keyword evidence="6" id="KW-0963">Cytoplasm</keyword>
<dbReference type="InterPro" id="IPR036511">
    <property type="entry name" value="TGT-like_sf"/>
</dbReference>
<feature type="binding site" evidence="6">
    <location>
        <position position="321"/>
    </location>
    <ligand>
        <name>Zn(2+)</name>
        <dbReference type="ChEBI" id="CHEBI:29105"/>
    </ligand>
</feature>
<sequence>MPSIQQNDEAVKPSALDFDLIAKCNTTKARASTLQLPHGSVQLPMFMPVATQASLKGLTPQQLQDTSCRLCLNNTYHLGLKPGQKVLDAVGGAHRLQSWPHNILTDSGGFQMVSLLELAEVTEDGVRFLSPHDGTPMLLTPEHSISLQNSIGSDIMMQLDDVIATTSPDHERIREAMYRSIRWLDRCIAAHKKPQSQNLFCIIQGGLDLELRKECCREMVARDTPGIAIGGLSGGEAKTEYCKVVLTCTEMLPDHKPRYVMGVGYPEDILVSIALGADMFDCVWPTRTARFGNAITSSGVLNLRHASYAYDFGPVEEGCQCTICRPTDEKGESGAPGLGLTRAYIYHTAAKETAGAHLLSIHNVHYLLNMVRLAREAILDQRFPAFLREYFSKLYAGDRTKYPKWAVQALQEVGVDLMAEA</sequence>
<dbReference type="Gene3D" id="3.20.20.105">
    <property type="entry name" value="Queuine tRNA-ribosyltransferase-like"/>
    <property type="match status" value="1"/>
</dbReference>
<comment type="subcellular location">
    <subcellularLocation>
        <location evidence="6">Cytoplasm</location>
    </subcellularLocation>
</comment>
<dbReference type="PANTHER" id="PTHR43530:SF1">
    <property type="entry name" value="QUEUINE TRNA-RIBOSYLTRANSFERASE CATALYTIC SUBUNIT 1"/>
    <property type="match status" value="1"/>
</dbReference>
<dbReference type="SUPFAM" id="SSF51713">
    <property type="entry name" value="tRNA-guanine transglycosylase"/>
    <property type="match status" value="1"/>
</dbReference>
<dbReference type="Proteomes" id="UP001138500">
    <property type="component" value="Unassembled WGS sequence"/>
</dbReference>
<dbReference type="Pfam" id="PF01702">
    <property type="entry name" value="TGT"/>
    <property type="match status" value="1"/>
</dbReference>
<comment type="similarity">
    <text evidence="6">Belongs to the queuine tRNA-ribosyltransferase family.</text>
</comment>
<evidence type="ECO:0000256" key="3">
    <source>
        <dbReference type="ARBA" id="ARBA00022694"/>
    </source>
</evidence>
<dbReference type="InterPro" id="IPR004803">
    <property type="entry name" value="TGT"/>
</dbReference>
<dbReference type="EC" id="2.4.2.64" evidence="6"/>
<comment type="caution">
    <text evidence="8">The sequence shown here is derived from an EMBL/GenBank/DDBJ whole genome shotgun (WGS) entry which is preliminary data.</text>
</comment>
<keyword evidence="3 6" id="KW-0819">tRNA processing</keyword>
<feature type="binding site" evidence="6">
    <location>
        <position position="204"/>
    </location>
    <ligand>
        <name>substrate</name>
    </ligand>
</feature>
<dbReference type="GO" id="GO:0006400">
    <property type="term" value="P:tRNA modification"/>
    <property type="evidence" value="ECO:0007669"/>
    <property type="project" value="InterPro"/>
</dbReference>
<evidence type="ECO:0000256" key="6">
    <source>
        <dbReference type="HAMAP-Rule" id="MF_03218"/>
    </source>
</evidence>
<proteinExistence type="inferred from homology"/>
<keyword evidence="1 6" id="KW-0328">Glycosyltransferase</keyword>
<keyword evidence="9" id="KW-1185">Reference proteome</keyword>
<comment type="subunit">
    <text evidence="6">Heterodimer of a catalytic subunit and an accessory subunit.</text>
</comment>